<reference evidence="4" key="1">
    <citation type="submission" date="2020-05" db="EMBL/GenBank/DDBJ databases">
        <authorList>
            <person name="Chiriac C."/>
            <person name="Salcher M."/>
            <person name="Ghai R."/>
            <person name="Kavagutti S V."/>
        </authorList>
    </citation>
    <scope>NUCLEOTIDE SEQUENCE</scope>
</reference>
<feature type="transmembrane region" description="Helical" evidence="2">
    <location>
        <begin position="6"/>
        <end position="24"/>
    </location>
</feature>
<dbReference type="EMBL" id="CAEZYR010000117">
    <property type="protein sequence ID" value="CAB4762937.1"/>
    <property type="molecule type" value="Genomic_DNA"/>
</dbReference>
<evidence type="ECO:0000313" key="6">
    <source>
        <dbReference type="EMBL" id="CAB4989440.1"/>
    </source>
</evidence>
<keyword evidence="2" id="KW-0472">Membrane</keyword>
<keyword evidence="2" id="KW-1133">Transmembrane helix</keyword>
<evidence type="ECO:0000256" key="2">
    <source>
        <dbReference type="SAM" id="Phobius"/>
    </source>
</evidence>
<evidence type="ECO:0000313" key="5">
    <source>
        <dbReference type="EMBL" id="CAB4891835.1"/>
    </source>
</evidence>
<evidence type="ECO:0000256" key="1">
    <source>
        <dbReference type="SAM" id="MobiDB-lite"/>
    </source>
</evidence>
<proteinExistence type="predicted"/>
<organism evidence="4">
    <name type="scientific">freshwater metagenome</name>
    <dbReference type="NCBI Taxonomy" id="449393"/>
    <lineage>
        <taxon>unclassified sequences</taxon>
        <taxon>metagenomes</taxon>
        <taxon>ecological metagenomes</taxon>
    </lineage>
</organism>
<name>A0A6J7AUF7_9ZZZZ</name>
<accession>A0A6J7AUF7</accession>
<dbReference type="AlphaFoldDB" id="A0A6J7AUF7"/>
<dbReference type="EMBL" id="CAFABA010000182">
    <property type="protein sequence ID" value="CAB4836475.1"/>
    <property type="molecule type" value="Genomic_DNA"/>
</dbReference>
<sequence>MSNSVVFLLIAVGLSGIGTTAVWWHGRPRRSRTENNDFGATLRALSATHKPPASRPGAQPADPDTPGFARRDPRPLRETPPGT</sequence>
<dbReference type="EMBL" id="CAFBOS010000041">
    <property type="protein sequence ID" value="CAB4989440.1"/>
    <property type="molecule type" value="Genomic_DNA"/>
</dbReference>
<evidence type="ECO:0000313" key="4">
    <source>
        <dbReference type="EMBL" id="CAB4836475.1"/>
    </source>
</evidence>
<evidence type="ECO:0000313" key="3">
    <source>
        <dbReference type="EMBL" id="CAB4762937.1"/>
    </source>
</evidence>
<feature type="region of interest" description="Disordered" evidence="1">
    <location>
        <begin position="48"/>
        <end position="83"/>
    </location>
</feature>
<keyword evidence="2" id="KW-0812">Transmembrane</keyword>
<gene>
    <name evidence="3" type="ORF">UFOPK2754_02535</name>
    <name evidence="4" type="ORF">UFOPK3139_02919</name>
    <name evidence="5" type="ORF">UFOPK3543_00331</name>
    <name evidence="6" type="ORF">UFOPK3967_00902</name>
</gene>
<protein>
    <submittedName>
        <fullName evidence="4">Unannotated protein</fullName>
    </submittedName>
</protein>
<dbReference type="EMBL" id="CAFBMH010000006">
    <property type="protein sequence ID" value="CAB4891835.1"/>
    <property type="molecule type" value="Genomic_DNA"/>
</dbReference>